<dbReference type="eggNOG" id="COG2896">
    <property type="taxonomic scope" value="Bacteria"/>
</dbReference>
<dbReference type="EMBL" id="CM001402">
    <property type="protein sequence ID" value="EHO42766.1"/>
    <property type="molecule type" value="Genomic_DNA"/>
</dbReference>
<dbReference type="GO" id="GO:0046872">
    <property type="term" value="F:metal ion binding"/>
    <property type="evidence" value="ECO:0007669"/>
    <property type="project" value="UniProtKB-KW"/>
</dbReference>
<dbReference type="OrthoDB" id="9792276at2"/>
<reference evidence="7 10" key="2">
    <citation type="submission" date="2016-11" db="EMBL/GenBank/DDBJ databases">
        <title>Genomic analysis of Caldithrix abyssi and proposal of a novel bacterial phylum Caldithrichaeota.</title>
        <authorList>
            <person name="Kublanov I."/>
            <person name="Sigalova O."/>
            <person name="Gavrilov S."/>
            <person name="Lebedinsky A."/>
            <person name="Ivanova N."/>
            <person name="Daum C."/>
            <person name="Reddy T."/>
            <person name="Klenk H.P."/>
            <person name="Goker M."/>
            <person name="Reva O."/>
            <person name="Miroshnichenko M."/>
            <person name="Kyprides N."/>
            <person name="Woyke T."/>
            <person name="Gelfand M."/>
        </authorList>
    </citation>
    <scope>NUCLEOTIDE SEQUENCE [LARGE SCALE GENOMIC DNA]</scope>
    <source>
        <strain evidence="7 10">LF13</strain>
    </source>
</reference>
<evidence type="ECO:0000256" key="1">
    <source>
        <dbReference type="ARBA" id="ARBA00001966"/>
    </source>
</evidence>
<dbReference type="SFLD" id="SFLDS00029">
    <property type="entry name" value="Radical_SAM"/>
    <property type="match status" value="1"/>
</dbReference>
<dbReference type="InterPro" id="IPR007197">
    <property type="entry name" value="rSAM"/>
</dbReference>
<evidence type="ECO:0000313" key="9">
    <source>
        <dbReference type="Proteomes" id="UP000004671"/>
    </source>
</evidence>
<evidence type="ECO:0000256" key="4">
    <source>
        <dbReference type="ARBA" id="ARBA00023004"/>
    </source>
</evidence>
<gene>
    <name evidence="7" type="ORF">Cabys_2040</name>
    <name evidence="8" type="ORF">Calab_3160</name>
</gene>
<dbReference type="SFLD" id="SFLDG01067">
    <property type="entry name" value="SPASM/twitch_domain_containing"/>
    <property type="match status" value="1"/>
</dbReference>
<dbReference type="InParanoid" id="H1XUE0"/>
<keyword evidence="9" id="KW-1185">Reference proteome</keyword>
<dbReference type="PaxDb" id="880073-Calab_3160"/>
<dbReference type="Proteomes" id="UP000183868">
    <property type="component" value="Chromosome"/>
</dbReference>
<dbReference type="STRING" id="880073.Cabys_2040"/>
<dbReference type="CDD" id="cd01335">
    <property type="entry name" value="Radical_SAM"/>
    <property type="match status" value="1"/>
</dbReference>
<dbReference type="GO" id="GO:0051536">
    <property type="term" value="F:iron-sulfur cluster binding"/>
    <property type="evidence" value="ECO:0007669"/>
    <property type="project" value="UniProtKB-KW"/>
</dbReference>
<dbReference type="EMBL" id="CP018099">
    <property type="protein sequence ID" value="APF18789.1"/>
    <property type="molecule type" value="Genomic_DNA"/>
</dbReference>
<keyword evidence="3" id="KW-0479">Metal-binding</keyword>
<dbReference type="InterPro" id="IPR058240">
    <property type="entry name" value="rSAM_sf"/>
</dbReference>
<evidence type="ECO:0000259" key="6">
    <source>
        <dbReference type="PROSITE" id="PS51918"/>
    </source>
</evidence>
<protein>
    <submittedName>
        <fullName evidence="7">Molybdenum cofactor biosynthesis enzyme MoaA</fullName>
    </submittedName>
    <submittedName>
        <fullName evidence="8">Radical SAM domain protein</fullName>
    </submittedName>
</protein>
<sequence length="500" mass="58004">MHEARISITPFCNYKCFFCHNEGLAKKEGRKPQAQDLRFLISRLLDYGYNDLTFTGGEPFIYPDVLMETLNWLQNAHADRLPSVTIVSNGSLVQENHVVQILKYPKIKFHISLHTASDKNYQTITRQKRHSFSTILETLQLLAEYRAHFKINYVLLRGVNNSEPAIWSAVDLAARYCARAIKFLELLVMENNEWLYPYFFDVRSAEAIISKRALHLQTHNRRKVYRQKGLALDIELQQLTCKIGCAKCLENRDHTFSAALQYFPCMEASDVYYDLKNVALARAIKEGKKIIVNLAQKYGKRSPSLIQETRYTKSRKELFFSMAGANFELFLKKNNGRLLEQKQFNDWYYRPRTADSVWESKQRVIKIRQHVTDERRAKIIGCTVIMDEIEGLLFQRTLYLEKDREIYVCELENARKIMEALDMVCWFQNDLLLKVYLVDGAEVTASAVGGGTVIVGLNAQSFSSEIEMKAWLKKHGLETRGEKLLSLLQKFYRAVEKGLQ</sequence>
<keyword evidence="4" id="KW-0408">Iron</keyword>
<dbReference type="InterPro" id="IPR050377">
    <property type="entry name" value="Radical_SAM_PqqE_MftC-like"/>
</dbReference>
<comment type="cofactor">
    <cofactor evidence="1">
        <name>[4Fe-4S] cluster</name>
        <dbReference type="ChEBI" id="CHEBI:49883"/>
    </cofactor>
</comment>
<evidence type="ECO:0000256" key="5">
    <source>
        <dbReference type="ARBA" id="ARBA00023014"/>
    </source>
</evidence>
<evidence type="ECO:0000256" key="2">
    <source>
        <dbReference type="ARBA" id="ARBA00022691"/>
    </source>
</evidence>
<dbReference type="SUPFAM" id="SSF102114">
    <property type="entry name" value="Radical SAM enzymes"/>
    <property type="match status" value="1"/>
</dbReference>
<dbReference type="HOGENOM" id="CLU_544779_0_0_0"/>
<reference evidence="8 9" key="1">
    <citation type="submission" date="2011-09" db="EMBL/GenBank/DDBJ databases">
        <title>The permanent draft genome of Caldithrix abyssi DSM 13497.</title>
        <authorList>
            <consortium name="US DOE Joint Genome Institute (JGI-PGF)"/>
            <person name="Lucas S."/>
            <person name="Han J."/>
            <person name="Lapidus A."/>
            <person name="Bruce D."/>
            <person name="Goodwin L."/>
            <person name="Pitluck S."/>
            <person name="Peters L."/>
            <person name="Kyrpides N."/>
            <person name="Mavromatis K."/>
            <person name="Ivanova N."/>
            <person name="Mikhailova N."/>
            <person name="Chertkov O."/>
            <person name="Detter J.C."/>
            <person name="Tapia R."/>
            <person name="Han C."/>
            <person name="Land M."/>
            <person name="Hauser L."/>
            <person name="Markowitz V."/>
            <person name="Cheng J.-F."/>
            <person name="Hugenholtz P."/>
            <person name="Woyke T."/>
            <person name="Wu D."/>
            <person name="Spring S."/>
            <person name="Brambilla E."/>
            <person name="Klenk H.-P."/>
            <person name="Eisen J.A."/>
        </authorList>
    </citation>
    <scope>NUCLEOTIDE SEQUENCE [LARGE SCALE GENOMIC DNA]</scope>
    <source>
        <strain evidence="8 9">DSM 13497</strain>
    </source>
</reference>
<evidence type="ECO:0000313" key="7">
    <source>
        <dbReference type="EMBL" id="APF18789.1"/>
    </source>
</evidence>
<dbReference type="PROSITE" id="PS51918">
    <property type="entry name" value="RADICAL_SAM"/>
    <property type="match status" value="1"/>
</dbReference>
<evidence type="ECO:0000256" key="3">
    <source>
        <dbReference type="ARBA" id="ARBA00022723"/>
    </source>
</evidence>
<feature type="domain" description="Radical SAM core" evidence="6">
    <location>
        <begin position="1"/>
        <end position="226"/>
    </location>
</feature>
<organism evidence="8 9">
    <name type="scientific">Caldithrix abyssi DSM 13497</name>
    <dbReference type="NCBI Taxonomy" id="880073"/>
    <lineage>
        <taxon>Bacteria</taxon>
        <taxon>Pseudomonadati</taxon>
        <taxon>Calditrichota</taxon>
        <taxon>Calditrichia</taxon>
        <taxon>Calditrichales</taxon>
        <taxon>Calditrichaceae</taxon>
        <taxon>Caldithrix</taxon>
    </lineage>
</organism>
<dbReference type="Pfam" id="PF04055">
    <property type="entry name" value="Radical_SAM"/>
    <property type="match status" value="1"/>
</dbReference>
<proteinExistence type="predicted"/>
<evidence type="ECO:0000313" key="10">
    <source>
        <dbReference type="Proteomes" id="UP000183868"/>
    </source>
</evidence>
<dbReference type="AlphaFoldDB" id="H1XUE0"/>
<keyword evidence="2" id="KW-0949">S-adenosyl-L-methionine</keyword>
<dbReference type="PANTHER" id="PTHR11228">
    <property type="entry name" value="RADICAL SAM DOMAIN PROTEIN"/>
    <property type="match status" value="1"/>
</dbReference>
<dbReference type="KEGG" id="caby:Cabys_2040"/>
<dbReference type="PANTHER" id="PTHR11228:SF7">
    <property type="entry name" value="PQQA PEPTIDE CYCLASE"/>
    <property type="match status" value="1"/>
</dbReference>
<accession>H1XUE0</accession>
<dbReference type="Gene3D" id="3.20.20.70">
    <property type="entry name" value="Aldolase class I"/>
    <property type="match status" value="1"/>
</dbReference>
<dbReference type="SMART" id="SM00729">
    <property type="entry name" value="Elp3"/>
    <property type="match status" value="1"/>
</dbReference>
<dbReference type="GO" id="GO:0003824">
    <property type="term" value="F:catalytic activity"/>
    <property type="evidence" value="ECO:0007669"/>
    <property type="project" value="InterPro"/>
</dbReference>
<evidence type="ECO:0000313" key="8">
    <source>
        <dbReference type="EMBL" id="EHO42766.1"/>
    </source>
</evidence>
<name>H1XUE0_CALAY</name>
<dbReference type="InterPro" id="IPR006638">
    <property type="entry name" value="Elp3/MiaA/NifB-like_rSAM"/>
</dbReference>
<dbReference type="RefSeq" id="WP_006930120.1">
    <property type="nucleotide sequence ID" value="NZ_CM001402.1"/>
</dbReference>
<keyword evidence="5" id="KW-0411">Iron-sulfur</keyword>
<dbReference type="Proteomes" id="UP000004671">
    <property type="component" value="Chromosome"/>
</dbReference>
<dbReference type="InterPro" id="IPR013785">
    <property type="entry name" value="Aldolase_TIM"/>
</dbReference>